<dbReference type="Proteomes" id="UP001066276">
    <property type="component" value="Chromosome 4_1"/>
</dbReference>
<feature type="compositionally biased region" description="Basic and acidic residues" evidence="1">
    <location>
        <begin position="237"/>
        <end position="257"/>
    </location>
</feature>
<gene>
    <name evidence="2" type="ORF">NDU88_001083</name>
</gene>
<evidence type="ECO:0000313" key="2">
    <source>
        <dbReference type="EMBL" id="KAJ1169177.1"/>
    </source>
</evidence>
<feature type="region of interest" description="Disordered" evidence="1">
    <location>
        <begin position="109"/>
        <end position="170"/>
    </location>
</feature>
<sequence>MVADVRALLSANKSQQHDQIKRPRTACRAPGAYVMQLTVRRSAAREDRVNPPYTLILRAPCAALLKQCRKPREAIGNINFSPPPKQRENRLSRAALLIRTRHTLNIQQTEGRGAWPAADEAARLARRSGAANGAGRNTSISKPLKRTAKHASASGKPPDKSGENAGGRRITAAEKTVCVLDNYEESKWRLPPGLGSADPRTRRREAVSPSGVRETSPHPQINPAAMETPPLTRSVVKRRDREGEIGWRRAGTPERAARRGLPRTGARSDGKSWSESGSRRVAW</sequence>
<evidence type="ECO:0000256" key="1">
    <source>
        <dbReference type="SAM" id="MobiDB-lite"/>
    </source>
</evidence>
<protein>
    <submittedName>
        <fullName evidence="2">Uncharacterized protein</fullName>
    </submittedName>
</protein>
<evidence type="ECO:0000313" key="3">
    <source>
        <dbReference type="Proteomes" id="UP001066276"/>
    </source>
</evidence>
<reference evidence="2" key="1">
    <citation type="journal article" date="2022" name="bioRxiv">
        <title>Sequencing and chromosome-scale assembly of the giantPleurodeles waltlgenome.</title>
        <authorList>
            <person name="Brown T."/>
            <person name="Elewa A."/>
            <person name="Iarovenko S."/>
            <person name="Subramanian E."/>
            <person name="Araus A.J."/>
            <person name="Petzold A."/>
            <person name="Susuki M."/>
            <person name="Suzuki K.-i.T."/>
            <person name="Hayashi T."/>
            <person name="Toyoda A."/>
            <person name="Oliveira C."/>
            <person name="Osipova E."/>
            <person name="Leigh N.D."/>
            <person name="Simon A."/>
            <person name="Yun M.H."/>
        </authorList>
    </citation>
    <scope>NUCLEOTIDE SEQUENCE</scope>
    <source>
        <strain evidence="2">20211129_DDA</strain>
        <tissue evidence="2">Liver</tissue>
    </source>
</reference>
<keyword evidence="3" id="KW-1185">Reference proteome</keyword>
<dbReference type="AlphaFoldDB" id="A0AAV7SY98"/>
<feature type="region of interest" description="Disordered" evidence="1">
    <location>
        <begin position="188"/>
        <end position="283"/>
    </location>
</feature>
<proteinExistence type="predicted"/>
<dbReference type="EMBL" id="JANPWB010000007">
    <property type="protein sequence ID" value="KAJ1169177.1"/>
    <property type="molecule type" value="Genomic_DNA"/>
</dbReference>
<organism evidence="2 3">
    <name type="scientific">Pleurodeles waltl</name>
    <name type="common">Iberian ribbed newt</name>
    <dbReference type="NCBI Taxonomy" id="8319"/>
    <lineage>
        <taxon>Eukaryota</taxon>
        <taxon>Metazoa</taxon>
        <taxon>Chordata</taxon>
        <taxon>Craniata</taxon>
        <taxon>Vertebrata</taxon>
        <taxon>Euteleostomi</taxon>
        <taxon>Amphibia</taxon>
        <taxon>Batrachia</taxon>
        <taxon>Caudata</taxon>
        <taxon>Salamandroidea</taxon>
        <taxon>Salamandridae</taxon>
        <taxon>Pleurodelinae</taxon>
        <taxon>Pleurodeles</taxon>
    </lineage>
</organism>
<comment type="caution">
    <text evidence="2">The sequence shown here is derived from an EMBL/GenBank/DDBJ whole genome shotgun (WGS) entry which is preliminary data.</text>
</comment>
<name>A0AAV7SY98_PLEWA</name>
<feature type="compositionally biased region" description="Low complexity" evidence="1">
    <location>
        <begin position="127"/>
        <end position="136"/>
    </location>
</feature>
<accession>A0AAV7SY98</accession>